<organism evidence="2 3">
    <name type="scientific">Planomonospora alba</name>
    <dbReference type="NCBI Taxonomy" id="161354"/>
    <lineage>
        <taxon>Bacteria</taxon>
        <taxon>Bacillati</taxon>
        <taxon>Actinomycetota</taxon>
        <taxon>Actinomycetes</taxon>
        <taxon>Streptosporangiales</taxon>
        <taxon>Streptosporangiaceae</taxon>
        <taxon>Planomonospora</taxon>
    </lineage>
</organism>
<dbReference type="Proteomes" id="UP001500320">
    <property type="component" value="Unassembled WGS sequence"/>
</dbReference>
<dbReference type="EMBL" id="BAAAUT010000002">
    <property type="protein sequence ID" value="GAA3116022.1"/>
    <property type="molecule type" value="Genomic_DNA"/>
</dbReference>
<feature type="compositionally biased region" description="Low complexity" evidence="1">
    <location>
        <begin position="63"/>
        <end position="76"/>
    </location>
</feature>
<reference evidence="3" key="1">
    <citation type="journal article" date="2019" name="Int. J. Syst. Evol. Microbiol.">
        <title>The Global Catalogue of Microorganisms (GCM) 10K type strain sequencing project: providing services to taxonomists for standard genome sequencing and annotation.</title>
        <authorList>
            <consortium name="The Broad Institute Genomics Platform"/>
            <consortium name="The Broad Institute Genome Sequencing Center for Infectious Disease"/>
            <person name="Wu L."/>
            <person name="Ma J."/>
        </authorList>
    </citation>
    <scope>NUCLEOTIDE SEQUENCE [LARGE SCALE GENOMIC DNA]</scope>
    <source>
        <strain evidence="3">JCM 9373</strain>
    </source>
</reference>
<evidence type="ECO:0000313" key="2">
    <source>
        <dbReference type="EMBL" id="GAA3116022.1"/>
    </source>
</evidence>
<protein>
    <submittedName>
        <fullName evidence="2">Uncharacterized protein</fullName>
    </submittedName>
</protein>
<gene>
    <name evidence="2" type="ORF">GCM10010466_03860</name>
</gene>
<keyword evidence="3" id="KW-1185">Reference proteome</keyword>
<feature type="region of interest" description="Disordered" evidence="1">
    <location>
        <begin position="1"/>
        <end position="76"/>
    </location>
</feature>
<accession>A0ABP6MK97</accession>
<evidence type="ECO:0000256" key="1">
    <source>
        <dbReference type="SAM" id="MobiDB-lite"/>
    </source>
</evidence>
<comment type="caution">
    <text evidence="2">The sequence shown here is derived from an EMBL/GenBank/DDBJ whole genome shotgun (WGS) entry which is preliminary data.</text>
</comment>
<evidence type="ECO:0000313" key="3">
    <source>
        <dbReference type="Proteomes" id="UP001500320"/>
    </source>
</evidence>
<proteinExistence type="predicted"/>
<name>A0ABP6MK97_9ACTN</name>
<sequence length="76" mass="7541">MVRPLPNGDGDLRPARGGKRAGPDAEGNGSAHSPHGGCLMDDDSKAFARRAGSVPDRGPGSGPVDAAWARPAPAGA</sequence>